<dbReference type="AlphaFoldDB" id="X0YXD2"/>
<name>X0YXD2_9ZZZZ</name>
<gene>
    <name evidence="1" type="ORF">S01H1_67888</name>
</gene>
<accession>X0YXD2</accession>
<sequence>PRQLYNAFKKQIRSWGGVKGREKMITINSKIIERIEVICPMEERGKAIHWMYENGYDSTVTGPMPTGNRKYDMKMFQSIALKDIKINESKTLK</sequence>
<proteinExistence type="predicted"/>
<organism evidence="1">
    <name type="scientific">marine sediment metagenome</name>
    <dbReference type="NCBI Taxonomy" id="412755"/>
    <lineage>
        <taxon>unclassified sequences</taxon>
        <taxon>metagenomes</taxon>
        <taxon>ecological metagenomes</taxon>
    </lineage>
</organism>
<comment type="caution">
    <text evidence="1">The sequence shown here is derived from an EMBL/GenBank/DDBJ whole genome shotgun (WGS) entry which is preliminary data.</text>
</comment>
<dbReference type="EMBL" id="BARS01044984">
    <property type="protein sequence ID" value="GAG41236.1"/>
    <property type="molecule type" value="Genomic_DNA"/>
</dbReference>
<protein>
    <submittedName>
        <fullName evidence="1">Uncharacterized protein</fullName>
    </submittedName>
</protein>
<evidence type="ECO:0000313" key="1">
    <source>
        <dbReference type="EMBL" id="GAG41236.1"/>
    </source>
</evidence>
<feature type="non-terminal residue" evidence="1">
    <location>
        <position position="1"/>
    </location>
</feature>
<reference evidence="1" key="1">
    <citation type="journal article" date="2014" name="Front. Microbiol.">
        <title>High frequency of phylogenetically diverse reductive dehalogenase-homologous genes in deep subseafloor sedimentary metagenomes.</title>
        <authorList>
            <person name="Kawai M."/>
            <person name="Futagami T."/>
            <person name="Toyoda A."/>
            <person name="Takaki Y."/>
            <person name="Nishi S."/>
            <person name="Hori S."/>
            <person name="Arai W."/>
            <person name="Tsubouchi T."/>
            <person name="Morono Y."/>
            <person name="Uchiyama I."/>
            <person name="Ito T."/>
            <person name="Fujiyama A."/>
            <person name="Inagaki F."/>
            <person name="Takami H."/>
        </authorList>
    </citation>
    <scope>NUCLEOTIDE SEQUENCE</scope>
    <source>
        <strain evidence="1">Expedition CK06-06</strain>
    </source>
</reference>